<organism evidence="5 6">
    <name type="scientific">Scomber scombrus</name>
    <name type="common">Atlantic mackerel</name>
    <name type="synonym">Scomber vernalis</name>
    <dbReference type="NCBI Taxonomy" id="13677"/>
    <lineage>
        <taxon>Eukaryota</taxon>
        <taxon>Metazoa</taxon>
        <taxon>Chordata</taxon>
        <taxon>Craniata</taxon>
        <taxon>Vertebrata</taxon>
        <taxon>Euteleostomi</taxon>
        <taxon>Actinopterygii</taxon>
        <taxon>Neopterygii</taxon>
        <taxon>Teleostei</taxon>
        <taxon>Neoteleostei</taxon>
        <taxon>Acanthomorphata</taxon>
        <taxon>Pelagiaria</taxon>
        <taxon>Scombriformes</taxon>
        <taxon>Scombridae</taxon>
        <taxon>Scomber</taxon>
    </lineage>
</organism>
<reference evidence="5 6" key="1">
    <citation type="submission" date="2024-01" db="EMBL/GenBank/DDBJ databases">
        <authorList>
            <person name="Alioto T."/>
            <person name="Alioto T."/>
            <person name="Gomez Garrido J."/>
        </authorList>
    </citation>
    <scope>NUCLEOTIDE SEQUENCE [LARGE SCALE GENOMIC DNA]</scope>
</reference>
<evidence type="ECO:0000313" key="5">
    <source>
        <dbReference type="EMBL" id="CAK6976870.1"/>
    </source>
</evidence>
<dbReference type="SMART" id="SM00034">
    <property type="entry name" value="CLECT"/>
    <property type="match status" value="1"/>
</dbReference>
<keyword evidence="1" id="KW-0430">Lectin</keyword>
<evidence type="ECO:0000256" key="2">
    <source>
        <dbReference type="ARBA" id="ARBA00023157"/>
    </source>
</evidence>
<keyword evidence="2" id="KW-1015">Disulfide bond</keyword>
<dbReference type="InterPro" id="IPR016187">
    <property type="entry name" value="CTDL_fold"/>
</dbReference>
<name>A0AAV1Q0D2_SCOSC</name>
<dbReference type="PROSITE" id="PS50041">
    <property type="entry name" value="C_TYPE_LECTIN_2"/>
    <property type="match status" value="1"/>
</dbReference>
<dbReference type="Proteomes" id="UP001314229">
    <property type="component" value="Unassembled WGS sequence"/>
</dbReference>
<dbReference type="InterPro" id="IPR001304">
    <property type="entry name" value="C-type_lectin-like"/>
</dbReference>
<feature type="domain" description="C-type lectin" evidence="4">
    <location>
        <begin position="121"/>
        <end position="242"/>
    </location>
</feature>
<dbReference type="GO" id="GO:0030246">
    <property type="term" value="F:carbohydrate binding"/>
    <property type="evidence" value="ECO:0007669"/>
    <property type="project" value="UniProtKB-KW"/>
</dbReference>
<accession>A0AAV1Q0D2</accession>
<feature type="transmembrane region" description="Helical" evidence="3">
    <location>
        <begin position="34"/>
        <end position="60"/>
    </location>
</feature>
<proteinExistence type="predicted"/>
<dbReference type="Gene3D" id="3.10.100.10">
    <property type="entry name" value="Mannose-Binding Protein A, subunit A"/>
    <property type="match status" value="1"/>
</dbReference>
<comment type="caution">
    <text evidence="5">The sequence shown here is derived from an EMBL/GenBank/DDBJ whole genome shotgun (WGS) entry which is preliminary data.</text>
</comment>
<evidence type="ECO:0000256" key="1">
    <source>
        <dbReference type="ARBA" id="ARBA00022734"/>
    </source>
</evidence>
<keyword evidence="3" id="KW-1133">Transmembrane helix</keyword>
<dbReference type="SUPFAM" id="SSF56436">
    <property type="entry name" value="C-type lectin-like"/>
    <property type="match status" value="1"/>
</dbReference>
<evidence type="ECO:0000256" key="3">
    <source>
        <dbReference type="SAM" id="Phobius"/>
    </source>
</evidence>
<evidence type="ECO:0000259" key="4">
    <source>
        <dbReference type="PROSITE" id="PS50041"/>
    </source>
</evidence>
<dbReference type="EMBL" id="CAWUFR010000371">
    <property type="protein sequence ID" value="CAK6976870.1"/>
    <property type="molecule type" value="Genomic_DNA"/>
</dbReference>
<dbReference type="AlphaFoldDB" id="A0AAV1Q0D2"/>
<dbReference type="Pfam" id="PF00059">
    <property type="entry name" value="Lectin_C"/>
    <property type="match status" value="1"/>
</dbReference>
<sequence>MGVSNGSTLLAEEGKNKTCADKCSFSDHRQLSHYLSLLCFLLTIITLLLTLCLVQITSLFQSQLAVQKNKLSDVTSRLEKQSQSYRLLFSQYPALNQYCSVSNSTTGERRCSSCPAGWIPKGEKCFLFSQDRADWISSQYRCMTQGGALVRVSTEEEQEFLWSKAQSLSQGDSYWLGLRSSGGQGGWRWSDGSLLEKGPQFWAREPDKSDSRELCGRLTPGDKYVKTWFVSRCSGQVRRICERRKATLQ</sequence>
<keyword evidence="6" id="KW-1185">Reference proteome</keyword>
<keyword evidence="3" id="KW-0812">Transmembrane</keyword>
<dbReference type="InterPro" id="IPR051379">
    <property type="entry name" value="C-type_Lectin_Receptor_IMM"/>
</dbReference>
<keyword evidence="3" id="KW-0472">Membrane</keyword>
<dbReference type="PANTHER" id="PTHR46746:SF9">
    <property type="entry name" value="CD209 ANTIGEN-LIKE PROTEIN C-LIKE"/>
    <property type="match status" value="1"/>
</dbReference>
<dbReference type="PANTHER" id="PTHR46746">
    <property type="entry name" value="KILLER CELL LECTIN-LIKE RECEPTOR SUBFAMILY F MEMBER 2"/>
    <property type="match status" value="1"/>
</dbReference>
<dbReference type="InterPro" id="IPR016186">
    <property type="entry name" value="C-type_lectin-like/link_sf"/>
</dbReference>
<protein>
    <submittedName>
        <fullName evidence="5">LOW QUALITY PROTEIN: C-type lectin domain family 1 member A-like</fullName>
    </submittedName>
</protein>
<gene>
    <name evidence="5" type="ORF">FSCOSCO3_A030434</name>
</gene>
<evidence type="ECO:0000313" key="6">
    <source>
        <dbReference type="Proteomes" id="UP001314229"/>
    </source>
</evidence>